<dbReference type="STRING" id="112090.W4G2Y4"/>
<dbReference type="GO" id="GO:0005524">
    <property type="term" value="F:ATP binding"/>
    <property type="evidence" value="ECO:0007669"/>
    <property type="project" value="UniProtKB-KW"/>
</dbReference>
<keyword evidence="4 5" id="KW-0418">Kinase</keyword>
<reference evidence="8" key="1">
    <citation type="submission" date="2013-12" db="EMBL/GenBank/DDBJ databases">
        <title>The Genome Sequence of Aphanomyces astaci APO3.</title>
        <authorList>
            <consortium name="The Broad Institute Genomics Platform"/>
            <person name="Russ C."/>
            <person name="Tyler B."/>
            <person name="van West P."/>
            <person name="Dieguez-Uribeondo J."/>
            <person name="Young S.K."/>
            <person name="Zeng Q."/>
            <person name="Gargeya S."/>
            <person name="Fitzgerald M."/>
            <person name="Abouelleil A."/>
            <person name="Alvarado L."/>
            <person name="Chapman S.B."/>
            <person name="Gainer-Dewar J."/>
            <person name="Goldberg J."/>
            <person name="Griggs A."/>
            <person name="Gujja S."/>
            <person name="Hansen M."/>
            <person name="Howarth C."/>
            <person name="Imamovic A."/>
            <person name="Ireland A."/>
            <person name="Larimer J."/>
            <person name="McCowan C."/>
            <person name="Murphy C."/>
            <person name="Pearson M."/>
            <person name="Poon T.W."/>
            <person name="Priest M."/>
            <person name="Roberts A."/>
            <person name="Saif S."/>
            <person name="Shea T."/>
            <person name="Sykes S."/>
            <person name="Wortman J."/>
            <person name="Nusbaum C."/>
            <person name="Birren B."/>
        </authorList>
    </citation>
    <scope>NUCLEOTIDE SEQUENCE [LARGE SCALE GENOMIC DNA]</scope>
    <source>
        <strain evidence="8">APO3</strain>
    </source>
</reference>
<evidence type="ECO:0000256" key="2">
    <source>
        <dbReference type="ARBA" id="ARBA00022679"/>
    </source>
</evidence>
<proteinExistence type="inferred from homology"/>
<dbReference type="NCBIfam" id="NF004018">
    <property type="entry name" value="PRK05480.1"/>
    <property type="match status" value="1"/>
</dbReference>
<dbReference type="Gene3D" id="3.40.50.300">
    <property type="entry name" value="P-loop containing nucleotide triphosphate hydrolases"/>
    <property type="match status" value="1"/>
</dbReference>
<dbReference type="PANTHER" id="PTHR10285">
    <property type="entry name" value="URIDINE KINASE"/>
    <property type="match status" value="1"/>
</dbReference>
<feature type="non-terminal residue" evidence="8">
    <location>
        <position position="1"/>
    </location>
</feature>
<comment type="catalytic activity">
    <reaction evidence="5">
        <text>uridine + ATP = UMP + ADP + H(+)</text>
        <dbReference type="Rhea" id="RHEA:16825"/>
        <dbReference type="ChEBI" id="CHEBI:15378"/>
        <dbReference type="ChEBI" id="CHEBI:16704"/>
        <dbReference type="ChEBI" id="CHEBI:30616"/>
        <dbReference type="ChEBI" id="CHEBI:57865"/>
        <dbReference type="ChEBI" id="CHEBI:456216"/>
        <dbReference type="EC" id="2.7.1.48"/>
    </reaction>
</comment>
<gene>
    <name evidence="8" type="ORF">H257_11359</name>
</gene>
<feature type="compositionally biased region" description="Low complexity" evidence="6">
    <location>
        <begin position="50"/>
        <end position="60"/>
    </location>
</feature>
<dbReference type="GO" id="GO:0004849">
    <property type="term" value="F:uridine kinase activity"/>
    <property type="evidence" value="ECO:0007669"/>
    <property type="project" value="UniProtKB-EC"/>
</dbReference>
<dbReference type="OrthoDB" id="10257085at2759"/>
<dbReference type="EC" id="2.7.1.48" evidence="5"/>
<evidence type="ECO:0000256" key="3">
    <source>
        <dbReference type="ARBA" id="ARBA00022741"/>
    </source>
</evidence>
<organism evidence="8">
    <name type="scientific">Aphanomyces astaci</name>
    <name type="common">Crayfish plague agent</name>
    <dbReference type="NCBI Taxonomy" id="112090"/>
    <lineage>
        <taxon>Eukaryota</taxon>
        <taxon>Sar</taxon>
        <taxon>Stramenopiles</taxon>
        <taxon>Oomycota</taxon>
        <taxon>Saprolegniomycetes</taxon>
        <taxon>Saprolegniales</taxon>
        <taxon>Verrucalvaceae</taxon>
        <taxon>Aphanomyces</taxon>
    </lineage>
</organism>
<name>W4G2Y4_APHAT</name>
<feature type="region of interest" description="Disordered" evidence="6">
    <location>
        <begin position="50"/>
        <end position="75"/>
    </location>
</feature>
<accession>W4G2Y4</accession>
<dbReference type="GeneID" id="20813355"/>
<dbReference type="RefSeq" id="XP_009836560.1">
    <property type="nucleotide sequence ID" value="XM_009838258.1"/>
</dbReference>
<dbReference type="VEuPathDB" id="FungiDB:H257_11359"/>
<dbReference type="AlphaFoldDB" id="W4G2Y4"/>
<dbReference type="GO" id="GO:0044211">
    <property type="term" value="P:CTP salvage"/>
    <property type="evidence" value="ECO:0007669"/>
    <property type="project" value="UniProtKB-UniPathway"/>
</dbReference>
<dbReference type="GO" id="GO:0044206">
    <property type="term" value="P:UMP salvage"/>
    <property type="evidence" value="ECO:0007669"/>
    <property type="project" value="UniProtKB-UniPathway"/>
</dbReference>
<comment type="pathway">
    <text evidence="1 5">Pyrimidine metabolism; UMP biosynthesis via salvage pathway; UMP from uridine: step 1/1.</text>
</comment>
<sequence length="304" mass="33574">ISGFFLGSSSMDEHHIWKSKMLPARAIVEVALLGAAFALAWTSVRSQSKASKSKQSANKNVPKKPLPGHTQRTHSDLTDAQLVSESFSLAHRTSDGNDDDILIIGVCGGSGSGKTTLSKAIIDDIGDSAVSYLSHDFYYKDLSHLSLEQRAEHNFDHPDALDTALMVSHLAKLKQGIACDIPMYDFTTHSRCLSTQHMSPKSVILVEGILLFTDPDLVDLMDIKVFVETPSDVRFIRRLKRDIRERGRTAESVIEQYMTTVRPMHLLFVEPSKRVADILVPVGVNAVALDLILSRLKSFMNKSA</sequence>
<evidence type="ECO:0000256" key="5">
    <source>
        <dbReference type="RuleBase" id="RU003825"/>
    </source>
</evidence>
<evidence type="ECO:0000256" key="6">
    <source>
        <dbReference type="SAM" id="MobiDB-lite"/>
    </source>
</evidence>
<keyword evidence="2 5" id="KW-0808">Transferase</keyword>
<comment type="catalytic activity">
    <reaction evidence="5">
        <text>cytidine + ATP = CMP + ADP + H(+)</text>
        <dbReference type="Rhea" id="RHEA:24674"/>
        <dbReference type="ChEBI" id="CHEBI:15378"/>
        <dbReference type="ChEBI" id="CHEBI:17562"/>
        <dbReference type="ChEBI" id="CHEBI:30616"/>
        <dbReference type="ChEBI" id="CHEBI:60377"/>
        <dbReference type="ChEBI" id="CHEBI:456216"/>
        <dbReference type="EC" id="2.7.1.48"/>
    </reaction>
</comment>
<feature type="domain" description="Phosphoribulokinase/uridine kinase" evidence="7">
    <location>
        <begin position="103"/>
        <end position="283"/>
    </location>
</feature>
<evidence type="ECO:0000256" key="4">
    <source>
        <dbReference type="ARBA" id="ARBA00022777"/>
    </source>
</evidence>
<evidence type="ECO:0000256" key="1">
    <source>
        <dbReference type="ARBA" id="ARBA00004690"/>
    </source>
</evidence>
<keyword evidence="5" id="KW-0067">ATP-binding</keyword>
<comment type="pathway">
    <text evidence="5">Pyrimidine metabolism; CTP biosynthesis via salvage pathway; CTP from cytidine: step 1/3.</text>
</comment>
<dbReference type="NCBIfam" id="TIGR00235">
    <property type="entry name" value="udk"/>
    <property type="match status" value="1"/>
</dbReference>
<dbReference type="CDD" id="cd02023">
    <property type="entry name" value="UMPK"/>
    <property type="match status" value="1"/>
</dbReference>
<comment type="similarity">
    <text evidence="5">Belongs to the uridine kinase family.</text>
</comment>
<dbReference type="Pfam" id="PF00485">
    <property type="entry name" value="PRK"/>
    <property type="match status" value="1"/>
</dbReference>
<dbReference type="InterPro" id="IPR027417">
    <property type="entry name" value="P-loop_NTPase"/>
</dbReference>
<dbReference type="SUPFAM" id="SSF52540">
    <property type="entry name" value="P-loop containing nucleoside triphosphate hydrolases"/>
    <property type="match status" value="1"/>
</dbReference>
<evidence type="ECO:0000313" key="8">
    <source>
        <dbReference type="EMBL" id="ETV74047.1"/>
    </source>
</evidence>
<dbReference type="InterPro" id="IPR006083">
    <property type="entry name" value="PRK/URK"/>
</dbReference>
<dbReference type="GO" id="GO:0043771">
    <property type="term" value="F:cytidine kinase activity"/>
    <property type="evidence" value="ECO:0007669"/>
    <property type="project" value="RHEA"/>
</dbReference>
<dbReference type="EMBL" id="KI913146">
    <property type="protein sequence ID" value="ETV74047.1"/>
    <property type="molecule type" value="Genomic_DNA"/>
</dbReference>
<dbReference type="PRINTS" id="PR00988">
    <property type="entry name" value="URIDINKINASE"/>
</dbReference>
<keyword evidence="3 5" id="KW-0547">Nucleotide-binding</keyword>
<dbReference type="InterPro" id="IPR000764">
    <property type="entry name" value="Uridine_kinase-like"/>
</dbReference>
<dbReference type="UniPathway" id="UPA00574">
    <property type="reaction ID" value="UER00637"/>
</dbReference>
<evidence type="ECO:0000259" key="7">
    <source>
        <dbReference type="Pfam" id="PF00485"/>
    </source>
</evidence>
<dbReference type="UniPathway" id="UPA00579">
    <property type="reaction ID" value="UER00640"/>
</dbReference>
<protein>
    <recommendedName>
        <fullName evidence="5">Uridine kinase</fullName>
        <ecNumber evidence="5">2.7.1.48</ecNumber>
    </recommendedName>
</protein>